<sequence>MPTISLRVPDEEFAIFKSFARHNNTSVSEMIRQTILERIETEYDLSIFAEYEEQKESGELDTRPISELWDELGI</sequence>
<proteinExistence type="predicted"/>
<dbReference type="InterPro" id="IPR046257">
    <property type="entry name" value="DUF6290"/>
</dbReference>
<dbReference type="GO" id="GO:0006355">
    <property type="term" value="P:regulation of DNA-templated transcription"/>
    <property type="evidence" value="ECO:0007669"/>
    <property type="project" value="InterPro"/>
</dbReference>
<evidence type="ECO:0000313" key="2">
    <source>
        <dbReference type="Proteomes" id="UP000275951"/>
    </source>
</evidence>
<dbReference type="Pfam" id="PF19807">
    <property type="entry name" value="DUF6290"/>
    <property type="match status" value="1"/>
</dbReference>
<organism evidence="1 2">
    <name type="scientific">Trueperella pyogenes</name>
    <dbReference type="NCBI Taxonomy" id="1661"/>
    <lineage>
        <taxon>Bacteria</taxon>
        <taxon>Bacillati</taxon>
        <taxon>Actinomycetota</taxon>
        <taxon>Actinomycetes</taxon>
        <taxon>Actinomycetales</taxon>
        <taxon>Actinomycetaceae</taxon>
        <taxon>Trueperella</taxon>
    </lineage>
</organism>
<name>A0A380MC41_9ACTO</name>
<dbReference type="RefSeq" id="WP_114949991.1">
    <property type="nucleotide sequence ID" value="NZ_CP033905.1"/>
</dbReference>
<accession>A0A380MC41</accession>
<dbReference type="Proteomes" id="UP000275951">
    <property type="component" value="Chromosome"/>
</dbReference>
<dbReference type="EMBL" id="CP033905">
    <property type="protein sequence ID" value="AZR07393.1"/>
    <property type="molecule type" value="Genomic_DNA"/>
</dbReference>
<dbReference type="AlphaFoldDB" id="A0A380MC41"/>
<dbReference type="InterPro" id="IPR010985">
    <property type="entry name" value="Ribbon_hlx_hlx"/>
</dbReference>
<evidence type="ECO:0000313" key="1">
    <source>
        <dbReference type="EMBL" id="AZR07393.1"/>
    </source>
</evidence>
<dbReference type="SUPFAM" id="SSF47598">
    <property type="entry name" value="Ribbon-helix-helix"/>
    <property type="match status" value="1"/>
</dbReference>
<protein>
    <submittedName>
        <fullName evidence="1">Ribbon-helix-helix protein, CopG family</fullName>
    </submittedName>
</protein>
<reference evidence="1 2" key="1">
    <citation type="submission" date="2018-11" db="EMBL/GenBank/DDBJ databases">
        <title>Multidrug-resistant genes are associated with an 42-kb island TGI1 carrying a complex class 1 integron in a Trueperella pyogenes.</title>
        <authorList>
            <person name="Dong W."/>
        </authorList>
    </citation>
    <scope>NUCLEOTIDE SEQUENCE [LARGE SCALE GENOMIC DNA]</scope>
    <source>
        <strain evidence="1 2">TP4</strain>
    </source>
</reference>
<dbReference type="NCBIfam" id="NF046040">
    <property type="entry name" value="RelB_antitoxin"/>
    <property type="match status" value="1"/>
</dbReference>
<dbReference type="CDD" id="cd21631">
    <property type="entry name" value="RHH_CopG_NikR-like"/>
    <property type="match status" value="1"/>
</dbReference>
<gene>
    <name evidence="1" type="ORF">EBQ10_08915</name>
</gene>